<feature type="region of interest" description="Disordered" evidence="1">
    <location>
        <begin position="132"/>
        <end position="209"/>
    </location>
</feature>
<feature type="compositionally biased region" description="Polar residues" evidence="1">
    <location>
        <begin position="634"/>
        <end position="643"/>
    </location>
</feature>
<accession>A0A2S4UCX1</accession>
<dbReference type="AlphaFoldDB" id="A0A2S4UCX1"/>
<evidence type="ECO:0000313" key="3">
    <source>
        <dbReference type="EMBL" id="POV95307.1"/>
    </source>
</evidence>
<keyword evidence="4" id="KW-1185">Reference proteome</keyword>
<protein>
    <submittedName>
        <fullName evidence="2">Uncharacterized protein</fullName>
    </submittedName>
</protein>
<proteinExistence type="predicted"/>
<dbReference type="VEuPathDB" id="FungiDB:PSHT_15742"/>
<feature type="region of interest" description="Disordered" evidence="1">
    <location>
        <begin position="614"/>
        <end position="759"/>
    </location>
</feature>
<evidence type="ECO:0000313" key="2">
    <source>
        <dbReference type="EMBL" id="POV95071.1"/>
    </source>
</evidence>
<evidence type="ECO:0000256" key="1">
    <source>
        <dbReference type="SAM" id="MobiDB-lite"/>
    </source>
</evidence>
<sequence>MPAGRQNTGQARPQLSYLCTILPSLTPQNRYHHDPPHYPGYPTDLDLAHDLFFSRQADHLGFPTSNTTLNAVTTTLLAVTDIFCIGSINSIDQTASFPRVQYHHISNYSDISNMVGLGSNITAGFAGGRNFRGQTSSATPNQTDIGSATMQTNATTPQNPPSSAADSTINTASAADSTLNTAQNPHSSASYNSTTPSPATSNHNDTNLDLNLPCDDGPDGLHAAMSANVDGVADNPKHKYSDAEMEQYATTKLTSLCAAGNSLAISRRMTQEMKQDLDDLYYNQQCDVVRLAIRNRVAPHLFFSHLGINRRMRGDSSWNNFQHEDPEAQRLRAEFGKQEGGEKVSLAWASKSDAEKARYRDRDYLQSLRQGSSDSPHASDPVDDLNANALYEKEMAADRQKGLVQASKVSLKKTSTLVTNWVKKVQADLDSMAFHNQIEGFFVVASRHPKSTIFRKGGSSFGSGFMDMVAETTDADFAAEFHTWVAAQAIQISKGCTAWLPRKSRIKPSGDERDEFNVGTKGKNVTAIRVKLKNMISIATGKKVSCGWPGENTETRLRELKLSLEIDTNKWSVEPKDFMQPLDYLKDGVDRAILACLGLNKVHLTYHSEWDDVPTARKKSTKRKDGERDPDDSANVQEEQGSDATGPHDRNAASTGHNSSNTNNEEEAQAHHDNNHRPAKRARVGAPAKRKHVRKDHPAKTQRRSANRIEPSVDRNIQAASSREAGSADPTRGGEPSTAANGGSPLRPEVLDPMLDLLR</sequence>
<reference evidence="4" key="3">
    <citation type="journal article" date="2018" name="Mol. Plant Microbe Interact.">
        <title>Genome sequence resources for the wheat stripe rust pathogen (Puccinia striiformis f. sp. tritici) and the barley stripe rust pathogen (Puccinia striiformis f. sp. hordei).</title>
        <authorList>
            <person name="Xia C."/>
            <person name="Wang M."/>
            <person name="Yin C."/>
            <person name="Cornejo O.E."/>
            <person name="Hulbert S.H."/>
            <person name="Chen X."/>
        </authorList>
    </citation>
    <scope>NUCLEOTIDE SEQUENCE [LARGE SCALE GENOMIC DNA]</scope>
    <source>
        <strain evidence="4">93TX-2</strain>
    </source>
</reference>
<dbReference type="Proteomes" id="UP000238274">
    <property type="component" value="Unassembled WGS sequence"/>
</dbReference>
<name>A0A2S4UCX1_9BASI</name>
<gene>
    <name evidence="3" type="ORF">PSHT_15742</name>
    <name evidence="2" type="ORF">PSHT_15866</name>
</gene>
<reference evidence="4" key="2">
    <citation type="journal article" date="2018" name="BMC Genomics">
        <title>Genomic insights into host adaptation between the wheat stripe rust pathogen (Puccinia striiformis f. sp. tritici) and the barley stripe rust pathogen (Puccinia striiformis f. sp. hordei).</title>
        <authorList>
            <person name="Xia C."/>
            <person name="Wang M."/>
            <person name="Yin C."/>
            <person name="Cornejo O.E."/>
            <person name="Hulbert S.H."/>
            <person name="Chen X."/>
        </authorList>
    </citation>
    <scope>NUCLEOTIDE SEQUENCE [LARGE SCALE GENOMIC DNA]</scope>
    <source>
        <strain evidence="4">93TX-2</strain>
    </source>
</reference>
<dbReference type="VEuPathDB" id="FungiDB:PSTT_05264"/>
<dbReference type="VEuPathDB" id="FungiDB:PSHT_15866"/>
<feature type="compositionally biased region" description="Polar residues" evidence="1">
    <location>
        <begin position="652"/>
        <end position="663"/>
    </location>
</feature>
<comment type="caution">
    <text evidence="2">The sequence shown here is derived from an EMBL/GenBank/DDBJ whole genome shotgun (WGS) entry which is preliminary data.</text>
</comment>
<reference evidence="2 4" key="1">
    <citation type="submission" date="2017-12" db="EMBL/GenBank/DDBJ databases">
        <title>Gene loss provides genomic basis for host adaptation in cereal stripe rust fungi.</title>
        <authorList>
            <person name="Xia C."/>
        </authorList>
    </citation>
    <scope>NUCLEOTIDE SEQUENCE [LARGE SCALE GENOMIC DNA]</scope>
    <source>
        <strain evidence="2 4">93TX-2</strain>
    </source>
</reference>
<feature type="compositionally biased region" description="Basic residues" evidence="1">
    <location>
        <begin position="677"/>
        <end position="706"/>
    </location>
</feature>
<organism evidence="2 4">
    <name type="scientific">Puccinia striiformis</name>
    <dbReference type="NCBI Taxonomy" id="27350"/>
    <lineage>
        <taxon>Eukaryota</taxon>
        <taxon>Fungi</taxon>
        <taxon>Dikarya</taxon>
        <taxon>Basidiomycota</taxon>
        <taxon>Pucciniomycotina</taxon>
        <taxon>Pucciniomycetes</taxon>
        <taxon>Pucciniales</taxon>
        <taxon>Pucciniaceae</taxon>
        <taxon>Puccinia</taxon>
    </lineage>
</organism>
<dbReference type="EMBL" id="PKSM01000424">
    <property type="protein sequence ID" value="POV95307.1"/>
    <property type="molecule type" value="Genomic_DNA"/>
</dbReference>
<dbReference type="OrthoDB" id="2507141at2759"/>
<evidence type="ECO:0000313" key="4">
    <source>
        <dbReference type="Proteomes" id="UP000238274"/>
    </source>
</evidence>
<dbReference type="EMBL" id="PKSM01000440">
    <property type="protein sequence ID" value="POV95071.1"/>
    <property type="molecule type" value="Genomic_DNA"/>
</dbReference>